<sequence>MRLLLVEDDALLGEGLVDGLTEAGFLVDWLHDGSSAITALQTQCSFDVMVLDIGLPGKNGLQVLQWMRGQHMLLPVLLLTARDALEDRVQGLNAGADDYLIKPFALTELVARLRVLLRRQYQQPTNIIAWRDFELDIAHQSITQAGTSIPLSAIEFRLLHILVANKPNHLSRAQLEEKLYGWQVDIESNALDVHLSHLRKKLGADSIINARNLGWRMGDDFK</sequence>
<dbReference type="PANTHER" id="PTHR48111:SF35">
    <property type="entry name" value="TRANSCRIPTIONAL REGULATORY PROTEIN QSEB"/>
    <property type="match status" value="1"/>
</dbReference>
<dbReference type="GO" id="GO:0005829">
    <property type="term" value="C:cytosol"/>
    <property type="evidence" value="ECO:0007669"/>
    <property type="project" value="TreeGrafter"/>
</dbReference>
<dbReference type="PROSITE" id="PS50110">
    <property type="entry name" value="RESPONSE_REGULATORY"/>
    <property type="match status" value="1"/>
</dbReference>
<feature type="domain" description="OmpR/PhoB-type" evidence="11">
    <location>
        <begin position="125"/>
        <end position="219"/>
    </location>
</feature>
<dbReference type="Pfam" id="PF00072">
    <property type="entry name" value="Response_reg"/>
    <property type="match status" value="1"/>
</dbReference>
<dbReference type="Gene3D" id="1.10.10.10">
    <property type="entry name" value="Winged helix-like DNA-binding domain superfamily/Winged helix DNA-binding domain"/>
    <property type="match status" value="1"/>
</dbReference>
<keyword evidence="13" id="KW-1185">Reference proteome</keyword>
<keyword evidence="5" id="KW-0805">Transcription regulation</keyword>
<keyword evidence="3 8" id="KW-0597">Phosphoprotein</keyword>
<dbReference type="RefSeq" id="WP_114561923.1">
    <property type="nucleotide sequence ID" value="NZ_CP031124.1"/>
</dbReference>
<dbReference type="Proteomes" id="UP000252182">
    <property type="component" value="Chromosome"/>
</dbReference>
<reference evidence="13" key="1">
    <citation type="submission" date="2018-07" db="EMBL/GenBank/DDBJ databases">
        <authorList>
            <person name="Kim H."/>
        </authorList>
    </citation>
    <scope>NUCLEOTIDE SEQUENCE [LARGE SCALE GENOMIC DNA]</scope>
    <source>
        <strain evidence="13">F02</strain>
    </source>
</reference>
<dbReference type="OrthoDB" id="9802426at2"/>
<dbReference type="EMBL" id="CP031124">
    <property type="protein sequence ID" value="AXF84650.1"/>
    <property type="molecule type" value="Genomic_DNA"/>
</dbReference>
<protein>
    <submittedName>
        <fullName evidence="12">Transcriptional regulatory protein QseB</fullName>
    </submittedName>
</protein>
<organism evidence="12 13">
    <name type="scientific">Ephemeroptericola cinctiostellae</name>
    <dbReference type="NCBI Taxonomy" id="2268024"/>
    <lineage>
        <taxon>Bacteria</taxon>
        <taxon>Pseudomonadati</taxon>
        <taxon>Pseudomonadota</taxon>
        <taxon>Betaproteobacteria</taxon>
        <taxon>Burkholderiales</taxon>
        <taxon>Burkholderiaceae</taxon>
        <taxon>Ephemeroptericola</taxon>
    </lineage>
</organism>
<accession>A0A345D8G2</accession>
<dbReference type="GO" id="GO:0000156">
    <property type="term" value="F:phosphorelay response regulator activity"/>
    <property type="evidence" value="ECO:0007669"/>
    <property type="project" value="TreeGrafter"/>
</dbReference>
<name>A0A345D8G2_9BURK</name>
<evidence type="ECO:0000256" key="3">
    <source>
        <dbReference type="ARBA" id="ARBA00022553"/>
    </source>
</evidence>
<feature type="domain" description="Response regulatory" evidence="10">
    <location>
        <begin position="2"/>
        <end position="117"/>
    </location>
</feature>
<dbReference type="CDD" id="cd00383">
    <property type="entry name" value="trans_reg_C"/>
    <property type="match status" value="1"/>
</dbReference>
<dbReference type="InterPro" id="IPR001867">
    <property type="entry name" value="OmpR/PhoB-type_DNA-bd"/>
</dbReference>
<evidence type="ECO:0000256" key="5">
    <source>
        <dbReference type="ARBA" id="ARBA00023015"/>
    </source>
</evidence>
<dbReference type="AlphaFoldDB" id="A0A345D8G2"/>
<keyword evidence="2" id="KW-0963">Cytoplasm</keyword>
<dbReference type="InterPro" id="IPR001789">
    <property type="entry name" value="Sig_transdc_resp-reg_receiver"/>
</dbReference>
<keyword evidence="4" id="KW-0902">Two-component regulatory system</keyword>
<dbReference type="PANTHER" id="PTHR48111">
    <property type="entry name" value="REGULATOR OF RPOS"/>
    <property type="match status" value="1"/>
</dbReference>
<dbReference type="GO" id="GO:0000976">
    <property type="term" value="F:transcription cis-regulatory region binding"/>
    <property type="evidence" value="ECO:0007669"/>
    <property type="project" value="TreeGrafter"/>
</dbReference>
<keyword evidence="6 9" id="KW-0238">DNA-binding</keyword>
<dbReference type="InterPro" id="IPR011006">
    <property type="entry name" value="CheY-like_superfamily"/>
</dbReference>
<keyword evidence="7" id="KW-0804">Transcription</keyword>
<dbReference type="SMART" id="SM00448">
    <property type="entry name" value="REC"/>
    <property type="match status" value="1"/>
</dbReference>
<evidence type="ECO:0000313" key="13">
    <source>
        <dbReference type="Proteomes" id="UP000252182"/>
    </source>
</evidence>
<dbReference type="InterPro" id="IPR036388">
    <property type="entry name" value="WH-like_DNA-bd_sf"/>
</dbReference>
<evidence type="ECO:0000256" key="1">
    <source>
        <dbReference type="ARBA" id="ARBA00004496"/>
    </source>
</evidence>
<dbReference type="Gene3D" id="3.40.50.2300">
    <property type="match status" value="1"/>
</dbReference>
<evidence type="ECO:0000256" key="4">
    <source>
        <dbReference type="ARBA" id="ARBA00023012"/>
    </source>
</evidence>
<feature type="modified residue" description="4-aspartylphosphate" evidence="8">
    <location>
        <position position="52"/>
    </location>
</feature>
<dbReference type="FunFam" id="3.40.50.2300:FF:000002">
    <property type="entry name" value="DNA-binding response regulator PhoP"/>
    <property type="match status" value="1"/>
</dbReference>
<dbReference type="InterPro" id="IPR039420">
    <property type="entry name" value="WalR-like"/>
</dbReference>
<dbReference type="SUPFAM" id="SSF52172">
    <property type="entry name" value="CheY-like"/>
    <property type="match status" value="1"/>
</dbReference>
<evidence type="ECO:0000256" key="7">
    <source>
        <dbReference type="ARBA" id="ARBA00023163"/>
    </source>
</evidence>
<dbReference type="PROSITE" id="PS51755">
    <property type="entry name" value="OMPR_PHOB"/>
    <property type="match status" value="1"/>
</dbReference>
<dbReference type="CDD" id="cd17624">
    <property type="entry name" value="REC_OmpR_PmrA-like"/>
    <property type="match status" value="1"/>
</dbReference>
<evidence type="ECO:0000259" key="10">
    <source>
        <dbReference type="PROSITE" id="PS50110"/>
    </source>
</evidence>
<dbReference type="GO" id="GO:0006355">
    <property type="term" value="P:regulation of DNA-templated transcription"/>
    <property type="evidence" value="ECO:0007669"/>
    <property type="project" value="InterPro"/>
</dbReference>
<feature type="DNA-binding region" description="OmpR/PhoB-type" evidence="9">
    <location>
        <begin position="125"/>
        <end position="219"/>
    </location>
</feature>
<proteinExistence type="predicted"/>
<evidence type="ECO:0000256" key="8">
    <source>
        <dbReference type="PROSITE-ProRule" id="PRU00169"/>
    </source>
</evidence>
<evidence type="ECO:0000313" key="12">
    <source>
        <dbReference type="EMBL" id="AXF84650.1"/>
    </source>
</evidence>
<comment type="subcellular location">
    <subcellularLocation>
        <location evidence="1">Cytoplasm</location>
    </subcellularLocation>
</comment>
<evidence type="ECO:0000256" key="2">
    <source>
        <dbReference type="ARBA" id="ARBA00022490"/>
    </source>
</evidence>
<evidence type="ECO:0000256" key="6">
    <source>
        <dbReference type="ARBA" id="ARBA00023125"/>
    </source>
</evidence>
<dbReference type="Gene3D" id="6.10.250.690">
    <property type="match status" value="1"/>
</dbReference>
<dbReference type="GO" id="GO:0032993">
    <property type="term" value="C:protein-DNA complex"/>
    <property type="evidence" value="ECO:0007669"/>
    <property type="project" value="TreeGrafter"/>
</dbReference>
<dbReference type="SMART" id="SM00862">
    <property type="entry name" value="Trans_reg_C"/>
    <property type="match status" value="1"/>
</dbReference>
<dbReference type="KEGG" id="hyf:DTO96_100360"/>
<dbReference type="Pfam" id="PF00486">
    <property type="entry name" value="Trans_reg_C"/>
    <property type="match status" value="1"/>
</dbReference>
<evidence type="ECO:0000259" key="11">
    <source>
        <dbReference type="PROSITE" id="PS51755"/>
    </source>
</evidence>
<evidence type="ECO:0000256" key="9">
    <source>
        <dbReference type="PROSITE-ProRule" id="PRU01091"/>
    </source>
</evidence>
<gene>
    <name evidence="12" type="primary">qseB</name>
    <name evidence="12" type="ORF">DTO96_100360</name>
</gene>